<sequence length="81" mass="9070">MASVHVKTLEWTEDEYGICAEGHQTYEIDESNEVAVFRGEKCVRIVKAADLPHAVSIVVASEQVCAYHLRNGRDLDGKRPK</sequence>
<name>A0A6B9L9J0_9CAUD</name>
<keyword evidence="2" id="KW-1185">Reference proteome</keyword>
<protein>
    <submittedName>
        <fullName evidence="1">Uncharacterized protein</fullName>
    </submittedName>
</protein>
<evidence type="ECO:0000313" key="2">
    <source>
        <dbReference type="Proteomes" id="UP000463915"/>
    </source>
</evidence>
<reference evidence="1 2" key="1">
    <citation type="submission" date="2019-12" db="EMBL/GenBank/DDBJ databases">
        <authorList>
            <person name="Ayuk M.A."/>
            <person name="Robinson C.J."/>
            <person name="Anderson W.A."/>
            <person name="Ullah H."/>
            <person name="Gugssa A."/>
            <person name="Somiranjan G."/>
            <person name="Allen A."/>
            <person name="Lourds M.F."/>
            <person name="Quagraine B.K."/>
            <person name="Smith M."/>
            <person name="Moore M."/>
            <person name="Oliver J."/>
            <person name="Irabor E."/>
            <person name="Roy S.D."/>
            <person name="Bassey G."/>
            <person name="Louis B.N."/>
            <person name="Adu D."/>
            <person name="Akhimien C.E."/>
            <person name="Annor K."/>
            <person name="Archibald A."/>
            <person name="Ashagre K.C."/>
            <person name="Baity M.R."/>
            <person name="Barnes K.J."/>
            <person name="Barrios L.E."/>
            <person name="Black A.C."/>
            <person name="Bowen'Kauth M.S."/>
            <person name="Bowman K.N."/>
            <person name="Breaux D.L."/>
            <person name="Brooks J.A."/>
            <person name="Bwayili H.A."/>
            <person name="Caine T."/>
            <person name="Williams A.Y."/>
            <person name="Norris L.J."/>
            <person name="Nwozo E.O."/>
            <person name="Prosper P.L."/>
            <person name="Rankin N.A."/>
            <person name="Richardson K.M."/>
            <person name="Robinson D.M."/>
            <person name="Salters D.J."/>
            <person name="Savage M.A."/>
            <person name="Solomon S.M."/>
            <person name="Williams L.R."/>
            <person name="Curtis N."/>
            <person name="Garlena R.A."/>
            <person name="Russell D.A."/>
            <person name="Pope W.H."/>
            <person name="Jacobs-Sera D."/>
            <person name="Hatfull G.F."/>
        </authorList>
    </citation>
    <scope>NUCLEOTIDE SEQUENCE [LARGE SCALE GENOMIC DNA]</scope>
</reference>
<organism evidence="1 2">
    <name type="scientific">Mycobacterium phage Onyinye</name>
    <dbReference type="NCBI Taxonomy" id="2686235"/>
    <lineage>
        <taxon>Viruses</taxon>
        <taxon>Duplodnaviria</taxon>
        <taxon>Heunggongvirae</taxon>
        <taxon>Uroviricota</taxon>
        <taxon>Caudoviricetes</taxon>
        <taxon>Onyinyevirus</taxon>
        <taxon>Onyinyevirus onyinye</taxon>
    </lineage>
</organism>
<accession>A0A6B9L9J0</accession>
<dbReference type="GeneID" id="77924874"/>
<evidence type="ECO:0000313" key="1">
    <source>
        <dbReference type="EMBL" id="QHB37483.1"/>
    </source>
</evidence>
<gene>
    <name evidence="1" type="primary">79</name>
    <name evidence="1" type="ORF">SEA_ONYINYE_79</name>
</gene>
<dbReference type="Proteomes" id="UP000463915">
    <property type="component" value="Segment"/>
</dbReference>
<dbReference type="KEGG" id="vg:77924874"/>
<proteinExistence type="predicted"/>
<dbReference type="EMBL" id="MN813687">
    <property type="protein sequence ID" value="QHB37483.1"/>
    <property type="molecule type" value="Genomic_DNA"/>
</dbReference>
<dbReference type="RefSeq" id="YP_010649328.1">
    <property type="nucleotide sequence ID" value="NC_070765.1"/>
</dbReference>